<evidence type="ECO:0000313" key="19">
    <source>
        <dbReference type="Proteomes" id="UP000018467"/>
    </source>
</evidence>
<dbReference type="PANTHER" id="PTHR19139">
    <property type="entry name" value="AQUAPORIN TRANSPORTER"/>
    <property type="match status" value="1"/>
</dbReference>
<evidence type="ECO:0000256" key="14">
    <source>
        <dbReference type="ARBA" id="ARBA00046979"/>
    </source>
</evidence>
<dbReference type="Gene3D" id="1.20.1080.10">
    <property type="entry name" value="Glycerol uptake facilitator protein"/>
    <property type="match status" value="1"/>
</dbReference>
<keyword evidence="19" id="KW-1185">Reference proteome</keyword>
<evidence type="ECO:0000256" key="12">
    <source>
        <dbReference type="ARBA" id="ARBA00034651"/>
    </source>
</evidence>
<feature type="transmembrane region" description="Helical" evidence="17">
    <location>
        <begin position="240"/>
        <end position="261"/>
    </location>
</feature>
<dbReference type="GO" id="GO:0042383">
    <property type="term" value="C:sarcolemma"/>
    <property type="evidence" value="ECO:0007669"/>
    <property type="project" value="UniProtKB-SubCell"/>
</dbReference>
<evidence type="ECO:0000313" key="18">
    <source>
        <dbReference type="Ensembl" id="ENSAMXP00000009637.2"/>
    </source>
</evidence>
<comment type="catalytic activity">
    <reaction evidence="12">
        <text>H2O(in) = H2O(out)</text>
        <dbReference type="Rhea" id="RHEA:29667"/>
        <dbReference type="ChEBI" id="CHEBI:15377"/>
    </reaction>
</comment>
<keyword evidence="4 15" id="KW-0813">Transport</keyword>
<evidence type="ECO:0000256" key="13">
    <source>
        <dbReference type="ARBA" id="ARBA00040878"/>
    </source>
</evidence>
<dbReference type="Bgee" id="ENSAMXG00000009377">
    <property type="expression patterns" value="Expressed in olfactory epithelium and 4 other cell types or tissues"/>
</dbReference>
<dbReference type="HOGENOM" id="CLU_020019_3_3_1"/>
<reference evidence="19" key="1">
    <citation type="submission" date="2013-03" db="EMBL/GenBank/DDBJ databases">
        <authorList>
            <person name="Jeffery W."/>
            <person name="Warren W."/>
            <person name="Wilson R.K."/>
        </authorList>
    </citation>
    <scope>NUCLEOTIDE SEQUENCE</scope>
    <source>
        <strain evidence="19">female</strain>
    </source>
</reference>
<evidence type="ECO:0000256" key="17">
    <source>
        <dbReference type="SAM" id="Phobius"/>
    </source>
</evidence>
<keyword evidence="9 17" id="KW-1133">Transmembrane helix</keyword>
<evidence type="ECO:0000256" key="16">
    <source>
        <dbReference type="SAM" id="MobiDB-lite"/>
    </source>
</evidence>
<dbReference type="InterPro" id="IPR000425">
    <property type="entry name" value="MIP"/>
</dbReference>
<feature type="transmembrane region" description="Helical" evidence="17">
    <location>
        <begin position="125"/>
        <end position="146"/>
    </location>
</feature>
<dbReference type="Pfam" id="PF00230">
    <property type="entry name" value="MIP"/>
    <property type="match status" value="1"/>
</dbReference>
<dbReference type="NCBIfam" id="TIGR00861">
    <property type="entry name" value="MIP"/>
    <property type="match status" value="1"/>
</dbReference>
<evidence type="ECO:0000256" key="10">
    <source>
        <dbReference type="ARBA" id="ARBA00023136"/>
    </source>
</evidence>
<name>W5KPX5_ASTMX</name>
<evidence type="ECO:0000256" key="3">
    <source>
        <dbReference type="ARBA" id="ARBA00006175"/>
    </source>
</evidence>
<proteinExistence type="inferred from homology"/>
<comment type="subunit">
    <text evidence="14">Homotetramer. The tetramers can form oligomeric arrays in membranes. The size of the oligomers differs between tissues and is smaller in skeletal muscle than in brain. Interaction between AQP4 oligomeric arrays in close-by cells can contribute to cell-cell adhesion. Part of a complex containing MLC1, TRPV4, HEPACAM and ATP1B1.</text>
</comment>
<evidence type="ECO:0000256" key="4">
    <source>
        <dbReference type="ARBA" id="ARBA00022448"/>
    </source>
</evidence>
<dbReference type="CDD" id="cd00333">
    <property type="entry name" value="MIP"/>
    <property type="match status" value="1"/>
</dbReference>
<dbReference type="PANTHER" id="PTHR19139:SF34">
    <property type="entry name" value="AQUAPORIN-4"/>
    <property type="match status" value="1"/>
</dbReference>
<keyword evidence="10 17" id="KW-0472">Membrane</keyword>
<dbReference type="PRINTS" id="PR02016">
    <property type="entry name" value="AQUAPORIN4"/>
</dbReference>
<comment type="subcellular location">
    <subcellularLocation>
        <location evidence="2">Basolateral cell membrane</location>
        <topology evidence="2">Multi-pass membrane protein</topology>
    </subcellularLocation>
    <subcellularLocation>
        <location evidence="1">Cell membrane</location>
        <location evidence="1">Sarcolemma</location>
        <topology evidence="1">Multi-pass membrane protein</topology>
    </subcellularLocation>
</comment>
<evidence type="ECO:0000256" key="8">
    <source>
        <dbReference type="ARBA" id="ARBA00022737"/>
    </source>
</evidence>
<reference evidence="19" key="2">
    <citation type="journal article" date="2014" name="Nat. Commun.">
        <title>The cavefish genome reveals candidate genes for eye loss.</title>
        <authorList>
            <person name="McGaugh S.E."/>
            <person name="Gross J.B."/>
            <person name="Aken B."/>
            <person name="Blin M."/>
            <person name="Borowsky R."/>
            <person name="Chalopin D."/>
            <person name="Hinaux H."/>
            <person name="Jeffery W.R."/>
            <person name="Keene A."/>
            <person name="Ma L."/>
            <person name="Minx P."/>
            <person name="Murphy D."/>
            <person name="O'Quin K.E."/>
            <person name="Retaux S."/>
            <person name="Rohner N."/>
            <person name="Searle S.M."/>
            <person name="Stahl B.A."/>
            <person name="Tabin C."/>
            <person name="Volff J.N."/>
            <person name="Yoshizawa M."/>
            <person name="Warren W.C."/>
        </authorList>
    </citation>
    <scope>NUCLEOTIDE SEQUENCE [LARGE SCALE GENOMIC DNA]</scope>
    <source>
        <strain evidence="19">female</strain>
    </source>
</reference>
<organism evidence="18 19">
    <name type="scientific">Astyanax mexicanus</name>
    <name type="common">Blind cave fish</name>
    <name type="synonym">Astyanax fasciatus mexicanus</name>
    <dbReference type="NCBI Taxonomy" id="7994"/>
    <lineage>
        <taxon>Eukaryota</taxon>
        <taxon>Metazoa</taxon>
        <taxon>Chordata</taxon>
        <taxon>Craniata</taxon>
        <taxon>Vertebrata</taxon>
        <taxon>Euteleostomi</taxon>
        <taxon>Actinopterygii</taxon>
        <taxon>Neopterygii</taxon>
        <taxon>Teleostei</taxon>
        <taxon>Ostariophysi</taxon>
        <taxon>Characiformes</taxon>
        <taxon>Characoidei</taxon>
        <taxon>Acestrorhamphidae</taxon>
        <taxon>Acestrorhamphinae</taxon>
        <taxon>Astyanax</taxon>
    </lineage>
</organism>
<keyword evidence="11" id="KW-0325">Glycoprotein</keyword>
<dbReference type="GO" id="GO:0015250">
    <property type="term" value="F:water channel activity"/>
    <property type="evidence" value="ECO:0007669"/>
    <property type="project" value="UniProtKB-ARBA"/>
</dbReference>
<feature type="transmembrane region" description="Helical" evidence="17">
    <location>
        <begin position="166"/>
        <end position="187"/>
    </location>
</feature>
<accession>W5KPX5</accession>
<dbReference type="InParanoid" id="W5KPX5"/>
<keyword evidence="8" id="KW-0677">Repeat</keyword>
<evidence type="ECO:0000256" key="2">
    <source>
        <dbReference type="ARBA" id="ARBA00004554"/>
    </source>
</evidence>
<dbReference type="GeneTree" id="ENSGT00940000156037"/>
<dbReference type="SUPFAM" id="SSF81338">
    <property type="entry name" value="Aquaporin-like"/>
    <property type="match status" value="1"/>
</dbReference>
<sequence>LVIKYRAGRSKKGNRPQMARGCLPSCSCESIMAAFKGIWTKAFWRAVSGEFLATLIFVLLSLGSTINWASGTENPPPADLVLISLCFGLSIATMVQCFGHISGGHINPAVTAAMVVTRKMSLAKALFYILAQCLGAIVGAGLLFLVTPSAVRGGMGVTTVNPRISVGHALVVELLITFELIFTVFSTCDHKRSDLKGSASLAIGIAVLIGHLFAIPYTGASMNPARSFGPAVVTWSWESHWVYWVGPILGGVLAAALYEYLYCPDPDLKTRCKAMFKDDSGKYKEVECPNNHHTGEPDEIVIKPGSSDAEKGEKKESLQDSSGDVLSSV</sequence>
<reference evidence="18" key="3">
    <citation type="submission" date="2025-08" db="UniProtKB">
        <authorList>
            <consortium name="Ensembl"/>
        </authorList>
    </citation>
    <scope>IDENTIFICATION</scope>
</reference>
<feature type="transmembrane region" description="Helical" evidence="17">
    <location>
        <begin position="51"/>
        <end position="69"/>
    </location>
</feature>
<dbReference type="GO" id="GO:0016323">
    <property type="term" value="C:basolateral plasma membrane"/>
    <property type="evidence" value="ECO:0007669"/>
    <property type="project" value="UniProtKB-SubCell"/>
</dbReference>
<reference evidence="18" key="4">
    <citation type="submission" date="2025-09" db="UniProtKB">
        <authorList>
            <consortium name="Ensembl"/>
        </authorList>
    </citation>
    <scope>IDENTIFICATION</scope>
</reference>
<feature type="region of interest" description="Disordered" evidence="16">
    <location>
        <begin position="284"/>
        <end position="329"/>
    </location>
</feature>
<keyword evidence="5" id="KW-1003">Cell membrane</keyword>
<keyword evidence="6" id="KW-0597">Phosphoprotein</keyword>
<dbReference type="GO" id="GO:0009992">
    <property type="term" value="P:intracellular water homeostasis"/>
    <property type="evidence" value="ECO:0007669"/>
    <property type="project" value="UniProtKB-ARBA"/>
</dbReference>
<dbReference type="eggNOG" id="KOG0223">
    <property type="taxonomic scope" value="Eukaryota"/>
</dbReference>
<evidence type="ECO:0000256" key="11">
    <source>
        <dbReference type="ARBA" id="ARBA00023180"/>
    </source>
</evidence>
<dbReference type="STRING" id="7994.ENSAMXP00000009637"/>
<dbReference type="Proteomes" id="UP000018467">
    <property type="component" value="Unassembled WGS sequence"/>
</dbReference>
<dbReference type="Ensembl" id="ENSAMXT00000009637.2">
    <property type="protein sequence ID" value="ENSAMXP00000009637.2"/>
    <property type="gene ID" value="ENSAMXG00000009377.2"/>
</dbReference>
<feature type="compositionally biased region" description="Polar residues" evidence="16">
    <location>
        <begin position="319"/>
        <end position="329"/>
    </location>
</feature>
<comment type="similarity">
    <text evidence="3 15">Belongs to the MIP/aquaporin (TC 1.A.8) family.</text>
</comment>
<evidence type="ECO:0000256" key="7">
    <source>
        <dbReference type="ARBA" id="ARBA00022692"/>
    </source>
</evidence>
<evidence type="ECO:0000256" key="1">
    <source>
        <dbReference type="ARBA" id="ARBA00004415"/>
    </source>
</evidence>
<dbReference type="InterPro" id="IPR034294">
    <property type="entry name" value="Aquaporin_transptr"/>
</dbReference>
<dbReference type="FunFam" id="1.20.1080.10:FF:000009">
    <property type="entry name" value="aquaporin-4 isoform X1"/>
    <property type="match status" value="1"/>
</dbReference>
<dbReference type="PRINTS" id="PR00783">
    <property type="entry name" value="MINTRINSICP"/>
</dbReference>
<keyword evidence="7 15" id="KW-0812">Transmembrane</keyword>
<evidence type="ECO:0000256" key="5">
    <source>
        <dbReference type="ARBA" id="ARBA00022475"/>
    </source>
</evidence>
<evidence type="ECO:0000256" key="15">
    <source>
        <dbReference type="RuleBase" id="RU000477"/>
    </source>
</evidence>
<feature type="transmembrane region" description="Helical" evidence="17">
    <location>
        <begin position="81"/>
        <end position="104"/>
    </location>
</feature>
<feature type="compositionally biased region" description="Basic and acidic residues" evidence="16">
    <location>
        <begin position="308"/>
        <end position="318"/>
    </location>
</feature>
<dbReference type="AlphaFoldDB" id="W5KPX5"/>
<protein>
    <recommendedName>
        <fullName evidence="13">Aquaporin-4</fullName>
    </recommendedName>
</protein>
<evidence type="ECO:0000256" key="6">
    <source>
        <dbReference type="ARBA" id="ARBA00022553"/>
    </source>
</evidence>
<evidence type="ECO:0000256" key="9">
    <source>
        <dbReference type="ARBA" id="ARBA00022989"/>
    </source>
</evidence>
<dbReference type="InterPro" id="IPR023271">
    <property type="entry name" value="Aquaporin-like"/>
</dbReference>
<feature type="transmembrane region" description="Helical" evidence="17">
    <location>
        <begin position="199"/>
        <end position="220"/>
    </location>
</feature>